<evidence type="ECO:0000313" key="2">
    <source>
        <dbReference type="EMBL" id="CAJ1410343.1"/>
    </source>
</evidence>
<keyword evidence="1" id="KW-0732">Signal</keyword>
<dbReference type="AlphaFoldDB" id="A0AA36JQ51"/>
<organism evidence="2 3">
    <name type="scientific">Effrenium voratum</name>
    <dbReference type="NCBI Taxonomy" id="2562239"/>
    <lineage>
        <taxon>Eukaryota</taxon>
        <taxon>Sar</taxon>
        <taxon>Alveolata</taxon>
        <taxon>Dinophyceae</taxon>
        <taxon>Suessiales</taxon>
        <taxon>Symbiodiniaceae</taxon>
        <taxon>Effrenium</taxon>
    </lineage>
</organism>
<proteinExistence type="predicted"/>
<evidence type="ECO:0000313" key="3">
    <source>
        <dbReference type="Proteomes" id="UP001178507"/>
    </source>
</evidence>
<keyword evidence="3" id="KW-1185">Reference proteome</keyword>
<dbReference type="EMBL" id="CAUJNA010003812">
    <property type="protein sequence ID" value="CAJ1410343.1"/>
    <property type="molecule type" value="Genomic_DNA"/>
</dbReference>
<gene>
    <name evidence="2" type="ORF">EVOR1521_LOCUS31178</name>
</gene>
<reference evidence="2" key="1">
    <citation type="submission" date="2023-08" db="EMBL/GenBank/DDBJ databases">
        <authorList>
            <person name="Chen Y."/>
            <person name="Shah S."/>
            <person name="Dougan E. K."/>
            <person name="Thang M."/>
            <person name="Chan C."/>
        </authorList>
    </citation>
    <scope>NUCLEOTIDE SEQUENCE</scope>
</reference>
<sequence>MPLNKSLRTSFVQCLVGCWLTLFSSSDALRYSDERLEHAKDAVNALGREIAQQVLVEALNGSDFTFASMLHGDKASDPGRVPRHFLEYLNHNMGFCGELKVTALHYGVATLGFRGHASLDFAWSGAMNEMEDDHGDSVRSSKSVSLGLGGTVEAHFPFFGHLRFALSGKLEVGSPNAPSFVDLIGTGFGALIYRSLSRLGSLATGRPTVEDRRQQDVQELEMALQANYGASKFHSREFLWAEFVLRASELIYLQLWSFSMALTWARPSRFENTNIKQQLSHHVWQLARAISQAFFNGQEKFITASCSKADGVNFVAQNLVFEECPFGRVTGDGNPFFCYPAMRNGQKLQLDEKWNLRDSTGQLVVHATEGDDMESFRASGLPAQRMCRVLQALGEVDPEYAKVKNVSVTITSGFEETGIDKFIKFFGAQTSRTFTVPPHIYAVAPRMFDKLLTAISGNLSGPAGEEMLNYLQSFDEVRIRQEAGTWLKIFWDELDTLADSHQPVPVNEEIDEGAQVSTWGEVRESCAQAGDQARDLVATFRKDRGFADIESAGPEAAARLREAELATIRCAAGSVVSPLLRYNIGGTVRALLEEVRREEHHLSAMELNTAWTGTVSLQADQAMTPTFVACALVPANFLKVTGAFSYAFKGVVDSSGKMVYSKEAMMGASFSFAGYVMMPTVTFLKGIGYTYSGCTNKLICPQFTGTASHTVNFNLEVPQEPWMKGDKLGSAGGALVFEAVAQDMAVHIRNFRRTLNFEGTKEELEEEQSTGTGSVPDQAAQKSLLQRSVDDGVKDFFTEIPNFLTTAHLVAPLQTAVAMLDPTLFSVWVKVSNSYEHGHLVGPTAISFGLSSSNRLGTNKVPQWLRAWSVSAVDAFFTSGVTVDLSGILIDGLRTPEGKKITQADAAAER</sequence>
<accession>A0AA36JQ51</accession>
<protein>
    <submittedName>
        <fullName evidence="2">Uncharacterized protein</fullName>
    </submittedName>
</protein>
<name>A0AA36JQ51_9DINO</name>
<comment type="caution">
    <text evidence="2">The sequence shown here is derived from an EMBL/GenBank/DDBJ whole genome shotgun (WGS) entry which is preliminary data.</text>
</comment>
<evidence type="ECO:0000256" key="1">
    <source>
        <dbReference type="SAM" id="SignalP"/>
    </source>
</evidence>
<feature type="chain" id="PRO_5041395579" evidence="1">
    <location>
        <begin position="29"/>
        <end position="910"/>
    </location>
</feature>
<dbReference type="Proteomes" id="UP001178507">
    <property type="component" value="Unassembled WGS sequence"/>
</dbReference>
<feature type="signal peptide" evidence="1">
    <location>
        <begin position="1"/>
        <end position="28"/>
    </location>
</feature>